<gene>
    <name evidence="1" type="ORF">Vadar_018978</name>
</gene>
<organism evidence="1 2">
    <name type="scientific">Vaccinium darrowii</name>
    <dbReference type="NCBI Taxonomy" id="229202"/>
    <lineage>
        <taxon>Eukaryota</taxon>
        <taxon>Viridiplantae</taxon>
        <taxon>Streptophyta</taxon>
        <taxon>Embryophyta</taxon>
        <taxon>Tracheophyta</taxon>
        <taxon>Spermatophyta</taxon>
        <taxon>Magnoliopsida</taxon>
        <taxon>eudicotyledons</taxon>
        <taxon>Gunneridae</taxon>
        <taxon>Pentapetalae</taxon>
        <taxon>asterids</taxon>
        <taxon>Ericales</taxon>
        <taxon>Ericaceae</taxon>
        <taxon>Vaccinioideae</taxon>
        <taxon>Vaccinieae</taxon>
        <taxon>Vaccinium</taxon>
    </lineage>
</organism>
<accession>A0ACB7X220</accession>
<reference evidence="1 2" key="1">
    <citation type="journal article" date="2021" name="Hortic Res">
        <title>High-quality reference genome and annotation aids understanding of berry development for evergreen blueberry (Vaccinium darrowii).</title>
        <authorList>
            <person name="Yu J."/>
            <person name="Hulse-Kemp A.M."/>
            <person name="Babiker E."/>
            <person name="Staton M."/>
        </authorList>
    </citation>
    <scope>NUCLEOTIDE SEQUENCE [LARGE SCALE GENOMIC DNA]</scope>
    <source>
        <strain evidence="2">cv. NJ 8807/NJ 8810</strain>
        <tissue evidence="1">Young leaf</tissue>
    </source>
</reference>
<proteinExistence type="predicted"/>
<name>A0ACB7X220_9ERIC</name>
<keyword evidence="2" id="KW-1185">Reference proteome</keyword>
<dbReference type="EMBL" id="CM037152">
    <property type="protein sequence ID" value="KAH7834724.1"/>
    <property type="molecule type" value="Genomic_DNA"/>
</dbReference>
<evidence type="ECO:0000313" key="1">
    <source>
        <dbReference type="EMBL" id="KAH7834724.1"/>
    </source>
</evidence>
<comment type="caution">
    <text evidence="1">The sequence shown here is derived from an EMBL/GenBank/DDBJ whole genome shotgun (WGS) entry which is preliminary data.</text>
</comment>
<evidence type="ECO:0000313" key="2">
    <source>
        <dbReference type="Proteomes" id="UP000828048"/>
    </source>
</evidence>
<dbReference type="Proteomes" id="UP000828048">
    <property type="component" value="Chromosome 2"/>
</dbReference>
<sequence length="616" mass="67852">MGKKPKKPDTTTVNTNSDPTTPGSTSSDIFKTLFGSIPEHHSSLSIFSDNNPFRRKPGDPSHPPNQQKQQVGLGLGSGGNSSIGEDKNPTFVEVKERKRKNKEKKKPSLDAGSIDESYKTHLEIEKSKVGFGSDEDVGKATSSVELKKKKRKNKEKKQPGLDSGSLDETPETHLGTKKSKMIVSSKKSNFGVELEERGEGKDLGMEVEALPKQEEGKNPNMGMEVKGMDKKKKKKRKRDEVEAAYEARRYGANDEGGEGELGGKAVGEKRKKVDDPIETVDSKEGFDDEAKLIRTVFVGNLPLKVKKKALIKEFSQFGEVDSVRIRSVPLLDTKTPRKGAIIQKKINDAVDSVHAYIVFKTEQGAEASLVHNMSVVGGNHIRVDRACPPRKKIKGENAPLYDNKRTVFVGNLPFDVKDEEIYQFFSGIKELESNIEAIRVIRDPGTSMGKGIAYILFKTRGAANLVVKKRSLRLRDRELRLSHARSDVTPSKRKSQSPGGANGFPSKKLAVDSRTSNSYNKVNTKASTSYQGLRGSKSGVQKKVPTKRVVEAVKFKSKTQKVEKRGDGKRPAVAARKAKALKVGGGSSKQTGKKRKMESRTPQSAHLNKKTKKFKS</sequence>
<protein>
    <submittedName>
        <fullName evidence="1">Uncharacterized protein</fullName>
    </submittedName>
</protein>